<comment type="caution">
    <text evidence="4">The sequence shown here is derived from an EMBL/GenBank/DDBJ whole genome shotgun (WGS) entry which is preliminary data.</text>
</comment>
<dbReference type="PANTHER" id="PTHR41259">
    <property type="entry name" value="DOUBLE-STRAND BREAK REPAIR RAD50 ATPASE, PUTATIVE-RELATED"/>
    <property type="match status" value="1"/>
</dbReference>
<keyword evidence="5" id="KW-1185">Reference proteome</keyword>
<feature type="region of interest" description="Disordered" evidence="2">
    <location>
        <begin position="853"/>
        <end position="873"/>
    </location>
</feature>
<feature type="compositionally biased region" description="Polar residues" evidence="2">
    <location>
        <begin position="853"/>
        <end position="865"/>
    </location>
</feature>
<sequence length="1033" mass="115183">MRITQLSLAGRGAWPDLLADPVHPQLNVFFGKPGAGKSTVAQLANHLLFGKATSLWRQQFGQTLPLTEGRVVVETPQGSYVLRRHLNAEGLSRLTVAAVGGEPVDNRTIQKLLPSLSPKVIAPLVGVDFAEAPSVEWLLSRDFCAELANAGPTNGSPLKTQPCCSSKESNTKSPIDRRRIEELIRQRDTIAESIERCLSVRRQEGGVLSKEHTQLEALLDTARRRLDELQNEQRKVNGEIADCEARLRLISLTDLAASPANERNLEGQRKQLALLEGEIARCRRSLGDLQAREATIRAELAQLTPDGTAERVGCLADSRASVGILERLVDDLDAEVALLARANEPARCIGQDSHAKLAPVAKMLRQQVYTLCGLITEQERLARRQRLTAESRQIARSQFDLSERLEHLLEQRESLIHELRQEGELSLLRPQSPIEGHCECASHYAFLGEADSLLVGYDPRRVQEADLRRRYENLLRRRDELSQEQAAADSKLASLESRWQQLQRERAGLVGNEQIEEQQFELERLEVAIRQALNPIENKKSRDLGVWRASDVLAQLSGGQFVQIRLDREGRSPTVIDRTGHATSLSGLSTATHDQLYLSLTLALVGAFARRGIQLPLVLDEPFLRQDSAGSAAMAGVLAEFARSGQQVLVFTEDVDALRRFQSLHCQVFDLAKLRCQPTIEPVTTQETTFTRVVRETEDGSLTPVLKIRANEEQLDTHYYLTEECSLSEFPVFGSETHNVFQKINLHTVGELLRTSPEEISRGLDRHEISAETVKLWQAHMDLMCNVAGLSLNDAQVLAACGITCHKDLCEADVDQLERIIHEFLQSERGQRFANVRKRFNTARLRRWSNGGQLISQSNRNGRSRNVSEEAIKTDSQVVRPRSEIKQPARYFLSLESDVEDAPSIGPKTAEHLERVGIRTVADLLNANAAATTAELELGHVTETKIAEWQHQARLVCQIPELRSYAAQLLVACGFTSPEQIAAIPAEELVRQVRKLCKTKQGLRILRTTDAPSAGKIKRWAANAVHRRPLEAA</sequence>
<dbReference type="AlphaFoldDB" id="A0A5C6D092"/>
<dbReference type="SUPFAM" id="SSF52540">
    <property type="entry name" value="P-loop containing nucleoside triphosphate hydrolases"/>
    <property type="match status" value="1"/>
</dbReference>
<feature type="domain" description="DUF4332" evidence="3">
    <location>
        <begin position="736"/>
        <end position="834"/>
    </location>
</feature>
<feature type="domain" description="DUF4332" evidence="3">
    <location>
        <begin position="903"/>
        <end position="1024"/>
    </location>
</feature>
<dbReference type="Gene3D" id="1.10.150.20">
    <property type="entry name" value="5' to 3' exonuclease, C-terminal subdomain"/>
    <property type="match status" value="1"/>
</dbReference>
<organism evidence="4 5">
    <name type="scientific">Bythopirellula polymerisocia</name>
    <dbReference type="NCBI Taxonomy" id="2528003"/>
    <lineage>
        <taxon>Bacteria</taxon>
        <taxon>Pseudomonadati</taxon>
        <taxon>Planctomycetota</taxon>
        <taxon>Planctomycetia</taxon>
        <taxon>Pirellulales</taxon>
        <taxon>Lacipirellulaceae</taxon>
        <taxon>Bythopirellula</taxon>
    </lineage>
</organism>
<reference evidence="4 5" key="1">
    <citation type="submission" date="2019-02" db="EMBL/GenBank/DDBJ databases">
        <title>Deep-cultivation of Planctomycetes and their phenomic and genomic characterization uncovers novel biology.</title>
        <authorList>
            <person name="Wiegand S."/>
            <person name="Jogler M."/>
            <person name="Boedeker C."/>
            <person name="Pinto D."/>
            <person name="Vollmers J."/>
            <person name="Rivas-Marin E."/>
            <person name="Kohn T."/>
            <person name="Peeters S.H."/>
            <person name="Heuer A."/>
            <person name="Rast P."/>
            <person name="Oberbeckmann S."/>
            <person name="Bunk B."/>
            <person name="Jeske O."/>
            <person name="Meyerdierks A."/>
            <person name="Storesund J.E."/>
            <person name="Kallscheuer N."/>
            <person name="Luecker S."/>
            <person name="Lage O.M."/>
            <person name="Pohl T."/>
            <person name="Merkel B.J."/>
            <person name="Hornburger P."/>
            <person name="Mueller R.-W."/>
            <person name="Bruemmer F."/>
            <person name="Labrenz M."/>
            <person name="Spormann A.M."/>
            <person name="Op Den Camp H."/>
            <person name="Overmann J."/>
            <person name="Amann R."/>
            <person name="Jetten M.S.M."/>
            <person name="Mascher T."/>
            <person name="Medema M.H."/>
            <person name="Devos D.P."/>
            <person name="Kaster A.-K."/>
            <person name="Ovreas L."/>
            <person name="Rohde M."/>
            <person name="Galperin M.Y."/>
            <person name="Jogler C."/>
        </authorList>
    </citation>
    <scope>NUCLEOTIDE SEQUENCE [LARGE SCALE GENOMIC DNA]</scope>
    <source>
        <strain evidence="4 5">Pla144</strain>
    </source>
</reference>
<feature type="coiled-coil region" evidence="1">
    <location>
        <begin position="212"/>
        <end position="292"/>
    </location>
</feature>
<evidence type="ECO:0000256" key="2">
    <source>
        <dbReference type="SAM" id="MobiDB-lite"/>
    </source>
</evidence>
<dbReference type="RefSeq" id="WP_146447301.1">
    <property type="nucleotide sequence ID" value="NZ_SJPS01000001.1"/>
</dbReference>
<protein>
    <submittedName>
        <fullName evidence="4">Chromosome partition protein Smc</fullName>
    </submittedName>
</protein>
<dbReference type="InterPro" id="IPR027417">
    <property type="entry name" value="P-loop_NTPase"/>
</dbReference>
<evidence type="ECO:0000259" key="3">
    <source>
        <dbReference type="Pfam" id="PF14229"/>
    </source>
</evidence>
<dbReference type="EMBL" id="SJPS01000001">
    <property type="protein sequence ID" value="TWU29244.1"/>
    <property type="molecule type" value="Genomic_DNA"/>
</dbReference>
<proteinExistence type="predicted"/>
<dbReference type="PANTHER" id="PTHR41259:SF1">
    <property type="entry name" value="DOUBLE-STRAND BREAK REPAIR RAD50 ATPASE, PUTATIVE-RELATED"/>
    <property type="match status" value="1"/>
</dbReference>
<gene>
    <name evidence="4" type="primary">smc_1</name>
    <name evidence="4" type="ORF">Pla144_00200</name>
</gene>
<dbReference type="InterPro" id="IPR025567">
    <property type="entry name" value="DUF4332"/>
</dbReference>
<dbReference type="Pfam" id="PF14229">
    <property type="entry name" value="DUF4332"/>
    <property type="match status" value="2"/>
</dbReference>
<dbReference type="Gene3D" id="3.40.50.300">
    <property type="entry name" value="P-loop containing nucleotide triphosphate hydrolases"/>
    <property type="match status" value="2"/>
</dbReference>
<name>A0A5C6D092_9BACT</name>
<feature type="coiled-coil region" evidence="1">
    <location>
        <begin position="464"/>
        <end position="505"/>
    </location>
</feature>
<evidence type="ECO:0000313" key="5">
    <source>
        <dbReference type="Proteomes" id="UP000318437"/>
    </source>
</evidence>
<dbReference type="OrthoDB" id="268732at2"/>
<dbReference type="Proteomes" id="UP000318437">
    <property type="component" value="Unassembled WGS sequence"/>
</dbReference>
<keyword evidence="1" id="KW-0175">Coiled coil</keyword>
<accession>A0A5C6D092</accession>
<evidence type="ECO:0000256" key="1">
    <source>
        <dbReference type="SAM" id="Coils"/>
    </source>
</evidence>
<evidence type="ECO:0000313" key="4">
    <source>
        <dbReference type="EMBL" id="TWU29244.1"/>
    </source>
</evidence>